<evidence type="ECO:0000256" key="7">
    <source>
        <dbReference type="ARBA" id="ARBA00022777"/>
    </source>
</evidence>
<gene>
    <name evidence="11" type="primary">tmk</name>
    <name evidence="13" type="ORF">SAMN04488061_3539</name>
</gene>
<evidence type="ECO:0000259" key="12">
    <source>
        <dbReference type="Pfam" id="PF02223"/>
    </source>
</evidence>
<dbReference type="InterPro" id="IPR018095">
    <property type="entry name" value="Thymidylate_kin_CS"/>
</dbReference>
<evidence type="ECO:0000256" key="8">
    <source>
        <dbReference type="ARBA" id="ARBA00022840"/>
    </source>
</evidence>
<comment type="catalytic activity">
    <reaction evidence="10 11">
        <text>dTMP + ATP = dTDP + ADP</text>
        <dbReference type="Rhea" id="RHEA:13517"/>
        <dbReference type="ChEBI" id="CHEBI:30616"/>
        <dbReference type="ChEBI" id="CHEBI:58369"/>
        <dbReference type="ChEBI" id="CHEBI:63528"/>
        <dbReference type="ChEBI" id="CHEBI:456216"/>
        <dbReference type="EC" id="2.7.4.9"/>
    </reaction>
</comment>
<dbReference type="EC" id="2.7.4.9" evidence="2 11"/>
<dbReference type="InterPro" id="IPR039430">
    <property type="entry name" value="Thymidylate_kin-like_dom"/>
</dbReference>
<evidence type="ECO:0000256" key="1">
    <source>
        <dbReference type="ARBA" id="ARBA00009776"/>
    </source>
</evidence>
<feature type="binding site" evidence="11">
    <location>
        <begin position="11"/>
        <end position="18"/>
    </location>
    <ligand>
        <name>ATP</name>
        <dbReference type="ChEBI" id="CHEBI:30616"/>
    </ligand>
</feature>
<sequence>MTTGKLITFEGGEGSGKSTQARQLAERLGAANISTIVTREPGGAPLAEKIRDLVLSDRPAAAVTELLLFAAARAEHIAVTIAPALGAGTWVVCDRYIDSSRVYQGDIGGIDKAFIRAIEQQTVTPWFPDLTLVLDVGAKVGMERAQARGGLTRFDAASLAQHEQVRQGFLDLAMAEKDRCVVLNGAEPEAEVAEAVWKAVTERLIATAG</sequence>
<reference evidence="13 14" key="1">
    <citation type="submission" date="2016-10" db="EMBL/GenBank/DDBJ databases">
        <authorList>
            <person name="Varghese N."/>
            <person name="Submissions S."/>
        </authorList>
    </citation>
    <scope>NUCLEOTIDE SEQUENCE [LARGE SCALE GENOMIC DNA]</scope>
    <source>
        <strain evidence="13 14">CGMCC 1.6497</strain>
    </source>
</reference>
<accession>A0A1H0UAV2</accession>
<evidence type="ECO:0000256" key="11">
    <source>
        <dbReference type="HAMAP-Rule" id="MF_00165"/>
    </source>
</evidence>
<dbReference type="PROSITE" id="PS01331">
    <property type="entry name" value="THYMIDYLATE_KINASE"/>
    <property type="match status" value="1"/>
</dbReference>
<evidence type="ECO:0000256" key="5">
    <source>
        <dbReference type="ARBA" id="ARBA00022727"/>
    </source>
</evidence>
<dbReference type="HAMAP" id="MF_00165">
    <property type="entry name" value="Thymidylate_kinase"/>
    <property type="match status" value="1"/>
</dbReference>
<evidence type="ECO:0000313" key="13">
    <source>
        <dbReference type="EMBL" id="SDP62946.1"/>
    </source>
</evidence>
<keyword evidence="6 11" id="KW-0547">Nucleotide-binding</keyword>
<dbReference type="CDD" id="cd01672">
    <property type="entry name" value="TMPK"/>
    <property type="match status" value="1"/>
</dbReference>
<dbReference type="SUPFAM" id="SSF52540">
    <property type="entry name" value="P-loop containing nucleoside triphosphate hydrolases"/>
    <property type="match status" value="1"/>
</dbReference>
<dbReference type="NCBIfam" id="TIGR00041">
    <property type="entry name" value="DTMP_kinase"/>
    <property type="match status" value="1"/>
</dbReference>
<evidence type="ECO:0000256" key="3">
    <source>
        <dbReference type="ARBA" id="ARBA00017144"/>
    </source>
</evidence>
<keyword evidence="8 11" id="KW-0067">ATP-binding</keyword>
<evidence type="ECO:0000256" key="2">
    <source>
        <dbReference type="ARBA" id="ARBA00012980"/>
    </source>
</evidence>
<protein>
    <recommendedName>
        <fullName evidence="3 11">Thymidylate kinase</fullName>
        <ecNumber evidence="2 11">2.7.4.9</ecNumber>
    </recommendedName>
    <alternativeName>
        <fullName evidence="9 11">dTMP kinase</fullName>
    </alternativeName>
</protein>
<dbReference type="GO" id="GO:0016301">
    <property type="term" value="F:kinase activity"/>
    <property type="evidence" value="ECO:0007669"/>
    <property type="project" value="UniProtKB-KW"/>
</dbReference>
<dbReference type="InterPro" id="IPR018094">
    <property type="entry name" value="Thymidylate_kinase"/>
</dbReference>
<comment type="caution">
    <text evidence="13">The sequence shown here is derived from an EMBL/GenBank/DDBJ whole genome shotgun (WGS) entry which is preliminary data.</text>
</comment>
<keyword evidence="4 11" id="KW-0808">Transferase</keyword>
<dbReference type="PANTHER" id="PTHR10344:SF4">
    <property type="entry name" value="UMP-CMP KINASE 2, MITOCHONDRIAL"/>
    <property type="match status" value="1"/>
</dbReference>
<evidence type="ECO:0000256" key="4">
    <source>
        <dbReference type="ARBA" id="ARBA00022679"/>
    </source>
</evidence>
<dbReference type="Proteomes" id="UP000198795">
    <property type="component" value="Unassembled WGS sequence"/>
</dbReference>
<dbReference type="Gene3D" id="3.40.50.300">
    <property type="entry name" value="P-loop containing nucleotide triphosphate hydrolases"/>
    <property type="match status" value="1"/>
</dbReference>
<evidence type="ECO:0000256" key="9">
    <source>
        <dbReference type="ARBA" id="ARBA00029962"/>
    </source>
</evidence>
<keyword evidence="7 11" id="KW-0418">Kinase</keyword>
<keyword evidence="5 11" id="KW-0545">Nucleotide biosynthesis</keyword>
<comment type="function">
    <text evidence="11">Phosphorylation of dTMP to form dTDP in both de novo and salvage pathways of dTTP synthesis.</text>
</comment>
<comment type="similarity">
    <text evidence="1 11">Belongs to the thymidylate kinase family.</text>
</comment>
<evidence type="ECO:0000313" key="14">
    <source>
        <dbReference type="Proteomes" id="UP000198795"/>
    </source>
</evidence>
<dbReference type="Pfam" id="PF02223">
    <property type="entry name" value="Thymidylate_kin"/>
    <property type="match status" value="1"/>
</dbReference>
<feature type="domain" description="Thymidylate kinase-like" evidence="12">
    <location>
        <begin position="9"/>
        <end position="195"/>
    </location>
</feature>
<dbReference type="PANTHER" id="PTHR10344">
    <property type="entry name" value="THYMIDYLATE KINASE"/>
    <property type="match status" value="1"/>
</dbReference>
<organism evidence="13 14">
    <name type="scientific">Filomicrobium insigne</name>
    <dbReference type="NCBI Taxonomy" id="418854"/>
    <lineage>
        <taxon>Bacteria</taxon>
        <taxon>Pseudomonadati</taxon>
        <taxon>Pseudomonadota</taxon>
        <taxon>Alphaproteobacteria</taxon>
        <taxon>Hyphomicrobiales</taxon>
        <taxon>Hyphomicrobiaceae</taxon>
        <taxon>Filomicrobium</taxon>
    </lineage>
</organism>
<evidence type="ECO:0000256" key="6">
    <source>
        <dbReference type="ARBA" id="ARBA00022741"/>
    </source>
</evidence>
<proteinExistence type="inferred from homology"/>
<dbReference type="EMBL" id="FNJC01000006">
    <property type="protein sequence ID" value="SDP62946.1"/>
    <property type="molecule type" value="Genomic_DNA"/>
</dbReference>
<name>A0A1H0UAV2_9HYPH</name>
<dbReference type="RefSeq" id="WP_046478558.1">
    <property type="nucleotide sequence ID" value="NZ_FNJC01000006.1"/>
</dbReference>
<dbReference type="InterPro" id="IPR027417">
    <property type="entry name" value="P-loop_NTPase"/>
</dbReference>
<keyword evidence="14" id="KW-1185">Reference proteome</keyword>
<evidence type="ECO:0000256" key="10">
    <source>
        <dbReference type="ARBA" id="ARBA00048743"/>
    </source>
</evidence>